<evidence type="ECO:0000256" key="2">
    <source>
        <dbReference type="ARBA" id="ARBA00008045"/>
    </source>
</evidence>
<keyword evidence="6 9" id="KW-0143">Chaperone</keyword>
<dbReference type="EMBL" id="LHXT01000025">
    <property type="protein sequence ID" value="KXA98333.1"/>
    <property type="molecule type" value="Genomic_DNA"/>
</dbReference>
<dbReference type="Gene3D" id="1.10.287.370">
    <property type="match status" value="1"/>
</dbReference>
<evidence type="ECO:0000256" key="3">
    <source>
        <dbReference type="ARBA" id="ARBA00011716"/>
    </source>
</evidence>
<dbReference type="HAMAP" id="MF_00307">
    <property type="entry name" value="PfdB"/>
    <property type="match status" value="1"/>
</dbReference>
<name>A0A656YZI9_9EURY</name>
<feature type="region of interest" description="Disordered" evidence="10">
    <location>
        <begin position="57"/>
        <end position="114"/>
    </location>
</feature>
<evidence type="ECO:0000256" key="8">
    <source>
        <dbReference type="ARBA" id="ARBA00033461"/>
    </source>
</evidence>
<organism evidence="11 12">
    <name type="scientific">candidate division MSBL1 archaeon SCGC-AAA259J03</name>
    <dbReference type="NCBI Taxonomy" id="1698269"/>
    <lineage>
        <taxon>Archaea</taxon>
        <taxon>Methanobacteriati</taxon>
        <taxon>Methanobacteriota</taxon>
        <taxon>candidate division MSBL1</taxon>
    </lineage>
</organism>
<protein>
    <recommendedName>
        <fullName evidence="4 9">Prefoldin subunit beta</fullName>
    </recommendedName>
    <alternativeName>
        <fullName evidence="8 9">GimC subunit beta</fullName>
    </alternativeName>
</protein>
<feature type="compositionally biased region" description="Basic and acidic residues" evidence="10">
    <location>
        <begin position="57"/>
        <end position="95"/>
    </location>
</feature>
<dbReference type="InterPro" id="IPR009053">
    <property type="entry name" value="Prefoldin"/>
</dbReference>
<proteinExistence type="inferred from homology"/>
<comment type="function">
    <text evidence="7 9">Molecular chaperone capable of stabilizing a range of proteins. Seems to fulfill an ATP-independent, HSP70-like function in archaeal de novo protein folding.</text>
</comment>
<dbReference type="Pfam" id="PF01920">
    <property type="entry name" value="Prefoldin_2"/>
    <property type="match status" value="1"/>
</dbReference>
<dbReference type="GO" id="GO:0005737">
    <property type="term" value="C:cytoplasm"/>
    <property type="evidence" value="ECO:0007669"/>
    <property type="project" value="UniProtKB-SubCell"/>
</dbReference>
<dbReference type="GO" id="GO:0006457">
    <property type="term" value="P:protein folding"/>
    <property type="evidence" value="ECO:0007669"/>
    <property type="project" value="UniProtKB-UniRule"/>
</dbReference>
<keyword evidence="5 9" id="KW-0963">Cytoplasm</keyword>
<comment type="subcellular location">
    <subcellularLocation>
        <location evidence="1 9">Cytoplasm</location>
    </subcellularLocation>
</comment>
<dbReference type="InterPro" id="IPR002777">
    <property type="entry name" value="PFD_beta-like"/>
</dbReference>
<dbReference type="SUPFAM" id="SSF46579">
    <property type="entry name" value="Prefoldin"/>
    <property type="match status" value="1"/>
</dbReference>
<evidence type="ECO:0000256" key="5">
    <source>
        <dbReference type="ARBA" id="ARBA00022490"/>
    </source>
</evidence>
<dbReference type="Proteomes" id="UP000070257">
    <property type="component" value="Unassembled WGS sequence"/>
</dbReference>
<evidence type="ECO:0000256" key="9">
    <source>
        <dbReference type="HAMAP-Rule" id="MF_00307"/>
    </source>
</evidence>
<sequence>MIKELEKQKENLQQIAERKNRFKAATNRIKDGLDALDDADGDAEVFKVVGPVGIKTNKDDLENELSNKKERLDAQVESLEDRQSEIEEEAKEKQNKLRQMLSGGPSGPTGPGMG</sequence>
<evidence type="ECO:0000256" key="4">
    <source>
        <dbReference type="ARBA" id="ARBA00016304"/>
    </source>
</evidence>
<dbReference type="InterPro" id="IPR012713">
    <property type="entry name" value="PfdB"/>
</dbReference>
<evidence type="ECO:0000256" key="1">
    <source>
        <dbReference type="ARBA" id="ARBA00004496"/>
    </source>
</evidence>
<dbReference type="GO" id="GO:0016272">
    <property type="term" value="C:prefoldin complex"/>
    <property type="evidence" value="ECO:0007669"/>
    <property type="project" value="UniProtKB-UniRule"/>
</dbReference>
<dbReference type="AlphaFoldDB" id="A0A656YZI9"/>
<evidence type="ECO:0000256" key="10">
    <source>
        <dbReference type="SAM" id="MobiDB-lite"/>
    </source>
</evidence>
<accession>A0A656YZI9</accession>
<evidence type="ECO:0000313" key="12">
    <source>
        <dbReference type="Proteomes" id="UP000070257"/>
    </source>
</evidence>
<evidence type="ECO:0000256" key="6">
    <source>
        <dbReference type="ARBA" id="ARBA00023186"/>
    </source>
</evidence>
<gene>
    <name evidence="9" type="primary">pfdB</name>
    <name evidence="11" type="ORF">AKJ39_02250</name>
</gene>
<evidence type="ECO:0000313" key="11">
    <source>
        <dbReference type="EMBL" id="KXA98333.1"/>
    </source>
</evidence>
<comment type="caution">
    <text evidence="11">The sequence shown here is derived from an EMBL/GenBank/DDBJ whole genome shotgun (WGS) entry which is preliminary data.</text>
</comment>
<dbReference type="GO" id="GO:0051082">
    <property type="term" value="F:unfolded protein binding"/>
    <property type="evidence" value="ECO:0007669"/>
    <property type="project" value="UniProtKB-UniRule"/>
</dbReference>
<feature type="compositionally biased region" description="Gly residues" evidence="10">
    <location>
        <begin position="104"/>
        <end position="114"/>
    </location>
</feature>
<reference evidence="11 12" key="1">
    <citation type="journal article" date="2016" name="Sci. Rep.">
        <title>Metabolic traits of an uncultured archaeal lineage -MSBL1- from brine pools of the Red Sea.</title>
        <authorList>
            <person name="Mwirichia R."/>
            <person name="Alam I."/>
            <person name="Rashid M."/>
            <person name="Vinu M."/>
            <person name="Ba-Alawi W."/>
            <person name="Anthony Kamau A."/>
            <person name="Kamanda Ngugi D."/>
            <person name="Goker M."/>
            <person name="Klenk H.P."/>
            <person name="Bajic V."/>
            <person name="Stingl U."/>
        </authorList>
    </citation>
    <scope>NUCLEOTIDE SEQUENCE [LARGE SCALE GENOMIC DNA]</scope>
    <source>
        <strain evidence="11">SCGC-AAA259J03</strain>
    </source>
</reference>
<comment type="similarity">
    <text evidence="2 9">Belongs to the prefoldin subunit beta family.</text>
</comment>
<comment type="subunit">
    <text evidence="3 9">Heterohexamer of two alpha and four beta subunits.</text>
</comment>
<evidence type="ECO:0000256" key="7">
    <source>
        <dbReference type="ARBA" id="ARBA00025077"/>
    </source>
</evidence>
<keyword evidence="12" id="KW-1185">Reference proteome</keyword>